<accession>S3H4F6</accession>
<evidence type="ECO:0000313" key="2">
    <source>
        <dbReference type="EMBL" id="EPE93987.1"/>
    </source>
</evidence>
<organism evidence="2 3">
    <name type="scientific">Rhizobium grahamii CCGE 502</name>
    <dbReference type="NCBI Taxonomy" id="990285"/>
    <lineage>
        <taxon>Bacteria</taxon>
        <taxon>Pseudomonadati</taxon>
        <taxon>Pseudomonadota</taxon>
        <taxon>Alphaproteobacteria</taxon>
        <taxon>Hyphomicrobiales</taxon>
        <taxon>Rhizobiaceae</taxon>
        <taxon>Rhizobium/Agrobacterium group</taxon>
        <taxon>Rhizobium</taxon>
    </lineage>
</organism>
<dbReference type="InterPro" id="IPR012337">
    <property type="entry name" value="RNaseH-like_sf"/>
</dbReference>
<keyword evidence="2" id="KW-0614">Plasmid</keyword>
<dbReference type="NCBIfam" id="NF033516">
    <property type="entry name" value="transpos_IS3"/>
    <property type="match status" value="1"/>
</dbReference>
<dbReference type="PROSITE" id="PS50994">
    <property type="entry name" value="INTEGRASE"/>
    <property type="match status" value="1"/>
</dbReference>
<gene>
    <name evidence="2" type="ORF">RGCCGE502_34426</name>
</gene>
<dbReference type="InterPro" id="IPR048020">
    <property type="entry name" value="Transpos_IS3"/>
</dbReference>
<dbReference type="Proteomes" id="UP000014411">
    <property type="component" value="Unassembled WGS sequence"/>
</dbReference>
<dbReference type="GO" id="GO:0015074">
    <property type="term" value="P:DNA integration"/>
    <property type="evidence" value="ECO:0007669"/>
    <property type="project" value="InterPro"/>
</dbReference>
<geneLocation type="plasmid" evidence="2">
    <name>pRg502a</name>
</geneLocation>
<dbReference type="Pfam" id="PF00665">
    <property type="entry name" value="rve"/>
    <property type="match status" value="1"/>
</dbReference>
<dbReference type="PANTHER" id="PTHR46889">
    <property type="entry name" value="TRANSPOSASE INSF FOR INSERTION SEQUENCE IS3B-RELATED"/>
    <property type="match status" value="1"/>
</dbReference>
<dbReference type="InterPro" id="IPR036397">
    <property type="entry name" value="RNaseH_sf"/>
</dbReference>
<dbReference type="AlphaFoldDB" id="S3H4F6"/>
<comment type="caution">
    <text evidence="2">The sequence shown here is derived from an EMBL/GenBank/DDBJ whole genome shotgun (WGS) entry which is preliminary data.</text>
</comment>
<proteinExistence type="predicted"/>
<dbReference type="Gene3D" id="3.30.420.10">
    <property type="entry name" value="Ribonuclease H-like superfamily/Ribonuclease H"/>
    <property type="match status" value="1"/>
</dbReference>
<protein>
    <submittedName>
        <fullName evidence="2">Integrase catalytic subunit</fullName>
    </submittedName>
</protein>
<dbReference type="HOGENOM" id="CLU_027402_4_3_5"/>
<dbReference type="SUPFAM" id="SSF53098">
    <property type="entry name" value="Ribonuclease H-like"/>
    <property type="match status" value="1"/>
</dbReference>
<name>S3H4F6_9HYPH</name>
<dbReference type="Pfam" id="PF13333">
    <property type="entry name" value="rve_2"/>
    <property type="match status" value="1"/>
</dbReference>
<dbReference type="InterPro" id="IPR001584">
    <property type="entry name" value="Integrase_cat-core"/>
</dbReference>
<reference evidence="2 3" key="1">
    <citation type="journal article" date="2012" name="J. Bacteriol.">
        <title>Genome sequence of Rhizobium grahamii CCGE502, a broad-host-range symbiont with low nodulation competitiveness in Phaseolus vulgaris.</title>
        <authorList>
            <person name="Althabegoiti M.J."/>
            <person name="Lozano L."/>
            <person name="Torres-Tejerizo G."/>
            <person name="Ormeno-Orrillo E."/>
            <person name="Rogel M.A."/>
            <person name="Gonzalez V."/>
            <person name="Martinez-Romero E."/>
        </authorList>
    </citation>
    <scope>NUCLEOTIDE SEQUENCE [LARGE SCALE GENOMIC DNA]</scope>
    <source>
        <strain evidence="2 3">CCGE 502</strain>
        <plasmid evidence="2">pRg502a</plasmid>
    </source>
</reference>
<sequence>MKQEQLVVATVKRRRYTSYQGELDAAPENLVDRDFHAAGPNEKWLTDITEFKLPAGKVYLSPMIDRFDGLVVSWSVGTRPDAELVNSMLDAAIETITDSSERPVVHSDRGAHYRWPGWLSRMHNAQLARSMSRKGCSPDNAACEGFFGRLKNEMYHHRDWINTTLDDFMQQVDSYIRWYNQHRIKISLGGLSPSEYRRNLGIAAQAVQEFVRTSPQQCWSSVVDGVAHHVVGTINALDDPRRRAGKFDTGGRRRLVFRTG</sequence>
<keyword evidence="3" id="KW-1185">Reference proteome</keyword>
<feature type="domain" description="Integrase catalytic" evidence="1">
    <location>
        <begin position="36"/>
        <end position="201"/>
    </location>
</feature>
<dbReference type="EMBL" id="AEYE02000038">
    <property type="protein sequence ID" value="EPE93987.1"/>
    <property type="molecule type" value="Genomic_DNA"/>
</dbReference>
<dbReference type="GO" id="GO:0003676">
    <property type="term" value="F:nucleic acid binding"/>
    <property type="evidence" value="ECO:0007669"/>
    <property type="project" value="InterPro"/>
</dbReference>
<evidence type="ECO:0000259" key="1">
    <source>
        <dbReference type="PROSITE" id="PS50994"/>
    </source>
</evidence>
<evidence type="ECO:0000313" key="3">
    <source>
        <dbReference type="Proteomes" id="UP000014411"/>
    </source>
</evidence>
<dbReference type="PANTHER" id="PTHR46889:SF4">
    <property type="entry name" value="TRANSPOSASE INSO FOR INSERTION SEQUENCE ELEMENT IS911B-RELATED"/>
    <property type="match status" value="1"/>
</dbReference>
<dbReference type="InterPro" id="IPR050900">
    <property type="entry name" value="Transposase_IS3/IS150/IS904"/>
</dbReference>